<dbReference type="GO" id="GO:0016020">
    <property type="term" value="C:membrane"/>
    <property type="evidence" value="ECO:0007669"/>
    <property type="project" value="UniProtKB-SubCell"/>
</dbReference>
<evidence type="ECO:0000313" key="10">
    <source>
        <dbReference type="Proteomes" id="UP000317369"/>
    </source>
</evidence>
<protein>
    <submittedName>
        <fullName evidence="9">PTS system fructose-specific EIIABC component</fullName>
    </submittedName>
</protein>
<comment type="subcellular location">
    <subcellularLocation>
        <location evidence="1">Membrane</location>
        <topology evidence="1">Multi-pass membrane protein</topology>
    </subcellularLocation>
</comment>
<keyword evidence="3 7" id="KW-0812">Transmembrane</keyword>
<keyword evidence="6 7" id="KW-0472">Membrane</keyword>
<evidence type="ECO:0000256" key="2">
    <source>
        <dbReference type="ARBA" id="ARBA00022448"/>
    </source>
</evidence>
<evidence type="ECO:0000256" key="5">
    <source>
        <dbReference type="ARBA" id="ARBA00023065"/>
    </source>
</evidence>
<keyword evidence="10" id="KW-1185">Reference proteome</keyword>
<dbReference type="GO" id="GO:0015297">
    <property type="term" value="F:antiporter activity"/>
    <property type="evidence" value="ECO:0007669"/>
    <property type="project" value="InterPro"/>
</dbReference>
<name>A0A517YTF7_9BACT</name>
<keyword evidence="4 7" id="KW-1133">Transmembrane helix</keyword>
<gene>
    <name evidence="9" type="primary">fruA_2</name>
    <name evidence="9" type="ORF">KS4_15540</name>
</gene>
<keyword evidence="5" id="KW-0406">Ion transport</keyword>
<dbReference type="PANTHER" id="PTHR32468:SF0">
    <property type="entry name" value="K(+)_H(+) ANTIPORTER 1"/>
    <property type="match status" value="1"/>
</dbReference>
<evidence type="ECO:0000256" key="1">
    <source>
        <dbReference type="ARBA" id="ARBA00004141"/>
    </source>
</evidence>
<sequence length="614" mass="65706">MLQLGASSLSANDITALLLGIAILLGLARILGERARRYRQPSVLGEILAGIILGPTIFGALSTYLVAKGFLSHNLFELIFPLEGGEKIALDGFITISATLLLFVVGLEVDLSTVIRQGKEAIAVSLAGIVLPFTFGFVIAWYLPDFLGAGPRGIGEDGQLPFAIFLGIAMSITALPVIAKILLDLNIAKSDMGMLIISSAMLNDLVGWIGFAIVLALLPVTAMVIPDPAAIHSATEVVTDAVNNTGSSQVVTTILITLVFLALMLTLGRLACHKALPYVQARWSWPGGVLSFVICISLICAAFTEYLGIHSIFGAFVAGVAIGDSTHLSERTRDTINQFIMNIFSPIFFASIGLRINFISEFNISIVLLVLVLATVGKVSGSYFGARLAKLGKREASALSFGMAAQGAVGIILGQLAREAGLINDELMVAIVVMALTTSLISGPIMQIILRLQHQRKLIDFLTDKQVIIDPTSTDIMQTIGELSKRAAEITNLKAHDIYKAVLQRERIMHTGLPGGLAVPHARLDNLPKPCVVIARHRNGIDFDAPDGKPAQIIGLLLTPTDQPETQIELLSLFAKSFSRNEIRQRALEIKSPTEFLAVLNQAAAEEAEATSPH</sequence>
<dbReference type="GO" id="GO:1902600">
    <property type="term" value="P:proton transmembrane transport"/>
    <property type="evidence" value="ECO:0007669"/>
    <property type="project" value="InterPro"/>
</dbReference>
<feature type="transmembrane region" description="Helical" evidence="7">
    <location>
        <begin position="283"/>
        <end position="304"/>
    </location>
</feature>
<accession>A0A517YTF7</accession>
<dbReference type="AlphaFoldDB" id="A0A517YTF7"/>
<feature type="transmembrane region" description="Helical" evidence="7">
    <location>
        <begin position="250"/>
        <end position="271"/>
    </location>
</feature>
<organism evidence="9 10">
    <name type="scientific">Poriferisphaera corsica</name>
    <dbReference type="NCBI Taxonomy" id="2528020"/>
    <lineage>
        <taxon>Bacteria</taxon>
        <taxon>Pseudomonadati</taxon>
        <taxon>Planctomycetota</taxon>
        <taxon>Phycisphaerae</taxon>
        <taxon>Phycisphaerales</taxon>
        <taxon>Phycisphaeraceae</taxon>
        <taxon>Poriferisphaera</taxon>
    </lineage>
</organism>
<feature type="transmembrane region" description="Helical" evidence="7">
    <location>
        <begin position="339"/>
        <end position="358"/>
    </location>
</feature>
<feature type="transmembrane region" description="Helical" evidence="7">
    <location>
        <begin position="14"/>
        <end position="31"/>
    </location>
</feature>
<dbReference type="InterPro" id="IPR038770">
    <property type="entry name" value="Na+/solute_symporter_sf"/>
</dbReference>
<dbReference type="Pfam" id="PF00999">
    <property type="entry name" value="Na_H_Exchanger"/>
    <property type="match status" value="1"/>
</dbReference>
<evidence type="ECO:0000256" key="4">
    <source>
        <dbReference type="ARBA" id="ARBA00022989"/>
    </source>
</evidence>
<evidence type="ECO:0000313" key="9">
    <source>
        <dbReference type="EMBL" id="QDU33504.1"/>
    </source>
</evidence>
<dbReference type="KEGG" id="pcor:KS4_15540"/>
<feature type="transmembrane region" description="Helical" evidence="7">
    <location>
        <begin position="398"/>
        <end position="417"/>
    </location>
</feature>
<feature type="transmembrane region" description="Helical" evidence="7">
    <location>
        <begin position="364"/>
        <end position="386"/>
    </location>
</feature>
<dbReference type="InterPro" id="IPR006153">
    <property type="entry name" value="Cation/H_exchanger_TM"/>
</dbReference>
<feature type="transmembrane region" description="Helical" evidence="7">
    <location>
        <begin position="310"/>
        <end position="327"/>
    </location>
</feature>
<dbReference type="Pfam" id="PF00359">
    <property type="entry name" value="PTS_EIIA_2"/>
    <property type="match status" value="1"/>
</dbReference>
<dbReference type="Gene3D" id="3.40.930.10">
    <property type="entry name" value="Mannitol-specific EII, Chain A"/>
    <property type="match status" value="1"/>
</dbReference>
<feature type="transmembrane region" description="Helical" evidence="7">
    <location>
        <begin position="429"/>
        <end position="450"/>
    </location>
</feature>
<evidence type="ECO:0000256" key="3">
    <source>
        <dbReference type="ARBA" id="ARBA00022692"/>
    </source>
</evidence>
<dbReference type="SUPFAM" id="SSF55804">
    <property type="entry name" value="Phoshotransferase/anion transport protein"/>
    <property type="match status" value="1"/>
</dbReference>
<evidence type="ECO:0000256" key="6">
    <source>
        <dbReference type="ARBA" id="ARBA00023136"/>
    </source>
</evidence>
<dbReference type="RefSeq" id="WP_145076594.1">
    <property type="nucleotide sequence ID" value="NZ_CP036425.1"/>
</dbReference>
<keyword evidence="2" id="KW-0813">Transport</keyword>
<feature type="transmembrane region" description="Helical" evidence="7">
    <location>
        <begin position="162"/>
        <end position="183"/>
    </location>
</feature>
<dbReference type="InterPro" id="IPR002178">
    <property type="entry name" value="PTS_EIIA_type-2_dom"/>
</dbReference>
<dbReference type="InterPro" id="IPR016152">
    <property type="entry name" value="PTrfase/Anion_transptr"/>
</dbReference>
<feature type="transmembrane region" description="Helical" evidence="7">
    <location>
        <begin position="43"/>
        <end position="67"/>
    </location>
</feature>
<evidence type="ECO:0000256" key="7">
    <source>
        <dbReference type="SAM" id="Phobius"/>
    </source>
</evidence>
<dbReference type="OrthoDB" id="9793589at2"/>
<proteinExistence type="predicted"/>
<evidence type="ECO:0000259" key="8">
    <source>
        <dbReference type="PROSITE" id="PS51094"/>
    </source>
</evidence>
<dbReference type="PANTHER" id="PTHR32468">
    <property type="entry name" value="CATION/H + ANTIPORTER"/>
    <property type="match status" value="1"/>
</dbReference>
<dbReference type="Gene3D" id="1.20.1530.20">
    <property type="match status" value="1"/>
</dbReference>
<feature type="transmembrane region" description="Helical" evidence="7">
    <location>
        <begin position="195"/>
        <end position="218"/>
    </location>
</feature>
<dbReference type="EMBL" id="CP036425">
    <property type="protein sequence ID" value="QDU33504.1"/>
    <property type="molecule type" value="Genomic_DNA"/>
</dbReference>
<reference evidence="9 10" key="1">
    <citation type="submission" date="2019-02" db="EMBL/GenBank/DDBJ databases">
        <title>Deep-cultivation of Planctomycetes and their phenomic and genomic characterization uncovers novel biology.</title>
        <authorList>
            <person name="Wiegand S."/>
            <person name="Jogler M."/>
            <person name="Boedeker C."/>
            <person name="Pinto D."/>
            <person name="Vollmers J."/>
            <person name="Rivas-Marin E."/>
            <person name="Kohn T."/>
            <person name="Peeters S.H."/>
            <person name="Heuer A."/>
            <person name="Rast P."/>
            <person name="Oberbeckmann S."/>
            <person name="Bunk B."/>
            <person name="Jeske O."/>
            <person name="Meyerdierks A."/>
            <person name="Storesund J.E."/>
            <person name="Kallscheuer N."/>
            <person name="Luecker S."/>
            <person name="Lage O.M."/>
            <person name="Pohl T."/>
            <person name="Merkel B.J."/>
            <person name="Hornburger P."/>
            <person name="Mueller R.-W."/>
            <person name="Bruemmer F."/>
            <person name="Labrenz M."/>
            <person name="Spormann A.M."/>
            <person name="Op den Camp H."/>
            <person name="Overmann J."/>
            <person name="Amann R."/>
            <person name="Jetten M.S.M."/>
            <person name="Mascher T."/>
            <person name="Medema M.H."/>
            <person name="Devos D.P."/>
            <person name="Kaster A.-K."/>
            <person name="Ovreas L."/>
            <person name="Rohde M."/>
            <person name="Galperin M.Y."/>
            <person name="Jogler C."/>
        </authorList>
    </citation>
    <scope>NUCLEOTIDE SEQUENCE [LARGE SCALE GENOMIC DNA]</scope>
    <source>
        <strain evidence="9 10">KS4</strain>
    </source>
</reference>
<dbReference type="Proteomes" id="UP000317369">
    <property type="component" value="Chromosome"/>
</dbReference>
<feature type="transmembrane region" description="Helical" evidence="7">
    <location>
        <begin position="87"/>
        <end position="109"/>
    </location>
</feature>
<dbReference type="PROSITE" id="PS51094">
    <property type="entry name" value="PTS_EIIA_TYPE_2"/>
    <property type="match status" value="1"/>
</dbReference>
<feature type="domain" description="PTS EIIA type-2" evidence="8">
    <location>
        <begin position="460"/>
        <end position="603"/>
    </location>
</feature>
<dbReference type="InterPro" id="IPR050794">
    <property type="entry name" value="CPA2_transporter"/>
</dbReference>
<feature type="transmembrane region" description="Helical" evidence="7">
    <location>
        <begin position="121"/>
        <end position="142"/>
    </location>
</feature>